<evidence type="ECO:0000259" key="1">
    <source>
        <dbReference type="Pfam" id="PF13622"/>
    </source>
</evidence>
<organism evidence="3 4">
    <name type="scientific">Tepidiforma thermophila (strain KCTC 52669 / CGMCC 1.13589 / G233)</name>
    <dbReference type="NCBI Taxonomy" id="2761530"/>
    <lineage>
        <taxon>Bacteria</taxon>
        <taxon>Bacillati</taxon>
        <taxon>Chloroflexota</taxon>
        <taxon>Tepidiformia</taxon>
        <taxon>Tepidiformales</taxon>
        <taxon>Tepidiformaceae</taxon>
        <taxon>Tepidiforma</taxon>
    </lineage>
</organism>
<dbReference type="EMBL" id="PDJQ01000001">
    <property type="protein sequence ID" value="PFG73785.1"/>
    <property type="molecule type" value="Genomic_DNA"/>
</dbReference>
<sequence>MPTDAFFLPEGEAFVPQPVCRGPWDPNSLHGRVVAGLLGAEIERRHAEPHLRVARMTVDLWRLPTFIPITVETAVRREGSRIRVVDAEAFAGGQSIGRASCVLLREGEQPPGEVWAPPPWDFPPPSALQPDPRPPIANEGWQPMWESRSQGRTFGTVGQKRTWMRELRPLVAGRELTPFQRVALACDFASPLANSGSAGLAYINVDITLYLHRYPAGEWIGFESTDHGASDGICMGQCRLYDETGPIGAATVAGLAQRRRS</sequence>
<dbReference type="RefSeq" id="WP_098503222.1">
    <property type="nucleotide sequence ID" value="NZ_PDJQ01000001.1"/>
</dbReference>
<dbReference type="Pfam" id="PF13622">
    <property type="entry name" value="4HBT_3"/>
    <property type="match status" value="1"/>
</dbReference>
<name>A0A2A9HFJ1_TEPT2</name>
<dbReference type="AlphaFoldDB" id="A0A2A9HFJ1"/>
<evidence type="ECO:0000313" key="4">
    <source>
        <dbReference type="Proteomes" id="UP000223071"/>
    </source>
</evidence>
<accession>A0A2A9HFJ1</accession>
<dbReference type="Pfam" id="PF20789">
    <property type="entry name" value="4HBT_3C"/>
    <property type="match status" value="1"/>
</dbReference>
<dbReference type="InterPro" id="IPR049450">
    <property type="entry name" value="ACOT8-like_C"/>
</dbReference>
<evidence type="ECO:0000259" key="2">
    <source>
        <dbReference type="Pfam" id="PF20789"/>
    </source>
</evidence>
<keyword evidence="4" id="KW-1185">Reference proteome</keyword>
<protein>
    <submittedName>
        <fullName evidence="3">Thioesterase superfamily protein</fullName>
    </submittedName>
</protein>
<comment type="caution">
    <text evidence="3">The sequence shown here is derived from an EMBL/GenBank/DDBJ whole genome shotgun (WGS) entry which is preliminary data.</text>
</comment>
<dbReference type="Gene3D" id="2.40.160.210">
    <property type="entry name" value="Acyl-CoA thioesterase, double hotdog domain"/>
    <property type="match status" value="1"/>
</dbReference>
<dbReference type="Proteomes" id="UP000223071">
    <property type="component" value="Unassembled WGS sequence"/>
</dbReference>
<feature type="domain" description="Acyl-CoA thioesterase-like C-terminal" evidence="2">
    <location>
        <begin position="129"/>
        <end position="250"/>
    </location>
</feature>
<dbReference type="SUPFAM" id="SSF54637">
    <property type="entry name" value="Thioesterase/thiol ester dehydrase-isomerase"/>
    <property type="match status" value="1"/>
</dbReference>
<dbReference type="InterPro" id="IPR049449">
    <property type="entry name" value="TesB_ACOT8-like_N"/>
</dbReference>
<reference evidence="3 4" key="1">
    <citation type="submission" date="2017-09" db="EMBL/GenBank/DDBJ databases">
        <title>Sequencing the genomes of two abundant thermophiles in Great Basin hot springs: Thermocrinis jamiesonii and novel Chloroflexi Thermoflexus hugenholtzii.</title>
        <authorList>
            <person name="Hedlund B."/>
        </authorList>
    </citation>
    <scope>NUCLEOTIDE SEQUENCE [LARGE SCALE GENOMIC DNA]</scope>
    <source>
        <strain evidence="3 4">G233</strain>
    </source>
</reference>
<dbReference type="InterPro" id="IPR029069">
    <property type="entry name" value="HotDog_dom_sf"/>
</dbReference>
<gene>
    <name evidence="3" type="ORF">A9A59_0989</name>
</gene>
<evidence type="ECO:0000313" key="3">
    <source>
        <dbReference type="EMBL" id="PFG73785.1"/>
    </source>
</evidence>
<proteinExistence type="predicted"/>
<dbReference type="InterPro" id="IPR042171">
    <property type="entry name" value="Acyl-CoA_hotdog"/>
</dbReference>
<feature type="domain" description="Acyl-CoA thioesterase-like N-terminal HotDog" evidence="1">
    <location>
        <begin position="21"/>
        <end position="102"/>
    </location>
</feature>